<keyword evidence="1" id="KW-1133">Transmembrane helix</keyword>
<evidence type="ECO:0000259" key="2">
    <source>
        <dbReference type="Pfam" id="PF13786"/>
    </source>
</evidence>
<dbReference type="Pfam" id="PF18705">
    <property type="entry name" value="DUF5643"/>
    <property type="match status" value="1"/>
</dbReference>
<dbReference type="Pfam" id="PF13786">
    <property type="entry name" value="DUF4179"/>
    <property type="match status" value="1"/>
</dbReference>
<dbReference type="InterPro" id="IPR025436">
    <property type="entry name" value="DUF4179"/>
</dbReference>
<dbReference type="Proteomes" id="UP001601059">
    <property type="component" value="Unassembled WGS sequence"/>
</dbReference>
<evidence type="ECO:0000256" key="1">
    <source>
        <dbReference type="SAM" id="Phobius"/>
    </source>
</evidence>
<proteinExistence type="predicted"/>
<dbReference type="EMBL" id="JBIACK010000012">
    <property type="protein sequence ID" value="MFE8702932.1"/>
    <property type="molecule type" value="Genomic_DNA"/>
</dbReference>
<reference evidence="4 5" key="1">
    <citation type="submission" date="2024-08" db="EMBL/GenBank/DDBJ databases">
        <title>Two novel Cytobacillus novel species.</title>
        <authorList>
            <person name="Liu G."/>
        </authorList>
    </citation>
    <scope>NUCLEOTIDE SEQUENCE [LARGE SCALE GENOMIC DNA]</scope>
    <source>
        <strain evidence="4 5">FJAT-54145</strain>
    </source>
</reference>
<comment type="caution">
    <text evidence="4">The sequence shown here is derived from an EMBL/GenBank/DDBJ whole genome shotgun (WGS) entry which is preliminary data.</text>
</comment>
<evidence type="ECO:0000313" key="4">
    <source>
        <dbReference type="EMBL" id="MFE8702932.1"/>
    </source>
</evidence>
<feature type="domain" description="DUF4179" evidence="2">
    <location>
        <begin position="41"/>
        <end position="133"/>
    </location>
</feature>
<evidence type="ECO:0000313" key="5">
    <source>
        <dbReference type="Proteomes" id="UP001601059"/>
    </source>
</evidence>
<dbReference type="InterPro" id="IPR040680">
    <property type="entry name" value="DUF5643"/>
</dbReference>
<keyword evidence="5" id="KW-1185">Reference proteome</keyword>
<feature type="domain" description="DUF5643" evidence="3">
    <location>
        <begin position="214"/>
        <end position="328"/>
    </location>
</feature>
<keyword evidence="1" id="KW-0812">Transmembrane</keyword>
<sequence>MNNEFPEFQKEMDQIQVPVAKLDSIIQETVQNHKHKMKPSKRKPILYSVSAAVVALGLFTGSAFVSPTMAKVASQIPIVGSIFKQYGDEGIRAAIDKELALEVNQYQKDNGITLGIEEVVYDGTRLVISFSHKALLAVSHIERPTIKIDGKEINFSMGVTSHYENPSTLKGYMNISPTEELPEEFKMDISFDSVGLIGGNWTFELPIKMPNEVKTIQPMITKEVDGTLVTIKSLKMGPAGTDVKIDMASDDPLFELDFSLLDEDGQSLTLLQSSGHGEDGIFTRNNLYAPVQSGSNKVTIIPYYFPKIVEQIPDKVTAPLERKKLPITLEQGEVGKIIIKDIEVNKDKMYVYFEVESDFPYDGHLKHNGIDLETSSGKKLVSTEKPYAQRVKDNLYMQEFETSKEDLVVTTFKYPKPVMLESIDIEIP</sequence>
<feature type="transmembrane region" description="Helical" evidence="1">
    <location>
        <begin position="45"/>
        <end position="65"/>
    </location>
</feature>
<name>A0ABW6KJN7_9BACI</name>
<keyword evidence="1" id="KW-0472">Membrane</keyword>
<organism evidence="4 5">
    <name type="scientific">Cytobacillus spartinae</name>
    <dbReference type="NCBI Taxonomy" id="3299023"/>
    <lineage>
        <taxon>Bacteria</taxon>
        <taxon>Bacillati</taxon>
        <taxon>Bacillota</taxon>
        <taxon>Bacilli</taxon>
        <taxon>Bacillales</taxon>
        <taxon>Bacillaceae</taxon>
        <taxon>Cytobacillus</taxon>
    </lineage>
</organism>
<dbReference type="RefSeq" id="WP_389363034.1">
    <property type="nucleotide sequence ID" value="NZ_JBIACK010000012.1"/>
</dbReference>
<protein>
    <submittedName>
        <fullName evidence="4">DUF4179 domain-containing protein</fullName>
    </submittedName>
</protein>
<accession>A0ABW6KJN7</accession>
<dbReference type="Gene3D" id="2.60.40.1630">
    <property type="entry name" value="bacillus anthracis domain"/>
    <property type="match status" value="1"/>
</dbReference>
<gene>
    <name evidence="4" type="ORF">ACFYKX_20195</name>
</gene>
<evidence type="ECO:0000259" key="3">
    <source>
        <dbReference type="Pfam" id="PF18705"/>
    </source>
</evidence>